<sequence length="144" mass="16161">MTETEIRTKRIYERASASDGTRVLVDRLWPRGVSRASAAVDVWLADIAPSAALRTWFHHDPARFSSFRTCYQQELDDNPAAVDSMLALMKPGRLTLLYAAHDLQHNHAIVLADYLQRRLQAEGEGGVAKKRPVPAETEVVGHER</sequence>
<protein>
    <submittedName>
        <fullName evidence="2">DUF488 domain-containing protein</fullName>
    </submittedName>
</protein>
<reference evidence="2" key="1">
    <citation type="submission" date="2021-05" db="EMBL/GenBank/DDBJ databases">
        <title>Genome of Sphingobium sp. strain.</title>
        <authorList>
            <person name="Fan R."/>
        </authorList>
    </citation>
    <scope>NUCLEOTIDE SEQUENCE</scope>
    <source>
        <strain evidence="2">H33</strain>
    </source>
</reference>
<organism evidence="2 3">
    <name type="scientific">Sphingobium nicotianae</name>
    <dbReference type="NCBI Taxonomy" id="2782607"/>
    <lineage>
        <taxon>Bacteria</taxon>
        <taxon>Pseudomonadati</taxon>
        <taxon>Pseudomonadota</taxon>
        <taxon>Alphaproteobacteria</taxon>
        <taxon>Sphingomonadales</taxon>
        <taxon>Sphingomonadaceae</taxon>
        <taxon>Sphingobium</taxon>
    </lineage>
</organism>
<evidence type="ECO:0000313" key="3">
    <source>
        <dbReference type="Proteomes" id="UP001138757"/>
    </source>
</evidence>
<dbReference type="Proteomes" id="UP001138757">
    <property type="component" value="Unassembled WGS sequence"/>
</dbReference>
<evidence type="ECO:0000256" key="1">
    <source>
        <dbReference type="SAM" id="MobiDB-lite"/>
    </source>
</evidence>
<comment type="caution">
    <text evidence="2">The sequence shown here is derived from an EMBL/GenBank/DDBJ whole genome shotgun (WGS) entry which is preliminary data.</text>
</comment>
<dbReference type="PANTHER" id="PTHR36849:SF1">
    <property type="entry name" value="CYTOPLASMIC PROTEIN"/>
    <property type="match status" value="1"/>
</dbReference>
<gene>
    <name evidence="2" type="ORF">KK488_20760</name>
</gene>
<dbReference type="PANTHER" id="PTHR36849">
    <property type="entry name" value="CYTOPLASMIC PROTEIN-RELATED"/>
    <property type="match status" value="1"/>
</dbReference>
<accession>A0A9X1ITI2</accession>
<proteinExistence type="predicted"/>
<dbReference type="EMBL" id="JAHGAW010000018">
    <property type="protein sequence ID" value="MBT2189390.1"/>
    <property type="molecule type" value="Genomic_DNA"/>
</dbReference>
<dbReference type="Pfam" id="PF22752">
    <property type="entry name" value="DUF488-N3i"/>
    <property type="match status" value="1"/>
</dbReference>
<keyword evidence="3" id="KW-1185">Reference proteome</keyword>
<dbReference type="RefSeq" id="WP_214625647.1">
    <property type="nucleotide sequence ID" value="NZ_JAHGAW010000018.1"/>
</dbReference>
<evidence type="ECO:0000313" key="2">
    <source>
        <dbReference type="EMBL" id="MBT2189390.1"/>
    </source>
</evidence>
<name>A0A9X1ITI2_9SPHN</name>
<dbReference type="AlphaFoldDB" id="A0A9X1ITI2"/>
<dbReference type="InterPro" id="IPR052552">
    <property type="entry name" value="YeaO-like"/>
</dbReference>
<feature type="region of interest" description="Disordered" evidence="1">
    <location>
        <begin position="125"/>
        <end position="144"/>
    </location>
</feature>